<feature type="compositionally biased region" description="Basic residues" evidence="1">
    <location>
        <begin position="115"/>
        <end position="124"/>
    </location>
</feature>
<feature type="transmembrane region" description="Helical" evidence="2">
    <location>
        <begin position="88"/>
        <end position="108"/>
    </location>
</feature>
<evidence type="ECO:0000313" key="3">
    <source>
        <dbReference type="EMBL" id="PZO44909.1"/>
    </source>
</evidence>
<evidence type="ECO:0008006" key="5">
    <source>
        <dbReference type="Google" id="ProtNLM"/>
    </source>
</evidence>
<organism evidence="3 4">
    <name type="scientific">Shackletoniella antarctica</name>
    <dbReference type="NCBI Taxonomy" id="268115"/>
    <lineage>
        <taxon>Bacteria</taxon>
        <taxon>Bacillati</taxon>
        <taxon>Cyanobacteriota</taxon>
        <taxon>Cyanophyceae</taxon>
        <taxon>Oculatellales</taxon>
        <taxon>Oculatellaceae</taxon>
        <taxon>Shackletoniella</taxon>
    </lineage>
</organism>
<protein>
    <recommendedName>
        <fullName evidence="5">Transmembrane protein</fullName>
    </recommendedName>
</protein>
<gene>
    <name evidence="3" type="ORF">DCF17_02740</name>
</gene>
<name>A0A2W4WSU3_9CYAN</name>
<keyword evidence="2" id="KW-1133">Transmembrane helix</keyword>
<reference evidence="3 4" key="2">
    <citation type="submission" date="2018-06" db="EMBL/GenBank/DDBJ databases">
        <title>Metagenomic assembly of (sub)arctic Cyanobacteria and their associated microbiome from non-axenic cultures.</title>
        <authorList>
            <person name="Baurain D."/>
        </authorList>
    </citation>
    <scope>NUCLEOTIDE SEQUENCE [LARGE SCALE GENOMIC DNA]</scope>
    <source>
        <strain evidence="3">ULC041bin1</strain>
    </source>
</reference>
<sequence>MFWVRLLAYRPLFLLGGLWLTLVCVSAIAYHGLMANEPAPDVAHRDAPIAIAAPLPQDLEPATAPDAGDKEPPNVELASAETPQLGTVTLWGLLSLVGLCAFGCFALTQQIKASSRPKRKKPRPVAKAAPARPSHPKRLTPYLPERDGVLVLGARAVDAAAIPQSATPAAFRPVKSASHPAAAQRLVPAAVAQTWPQPIPARLATSQAQSRTPAVVPESADLPLDWSEGSVAHALDMRQRRSLSSLM</sequence>
<keyword evidence="2" id="KW-0812">Transmembrane</keyword>
<dbReference type="EMBL" id="QBMN01000011">
    <property type="protein sequence ID" value="PZO44909.1"/>
    <property type="molecule type" value="Genomic_DNA"/>
</dbReference>
<dbReference type="AlphaFoldDB" id="A0A2W4WSU3"/>
<proteinExistence type="predicted"/>
<feature type="transmembrane region" description="Helical" evidence="2">
    <location>
        <begin position="12"/>
        <end position="33"/>
    </location>
</feature>
<accession>A0A2W4WSU3</accession>
<evidence type="ECO:0000256" key="2">
    <source>
        <dbReference type="SAM" id="Phobius"/>
    </source>
</evidence>
<evidence type="ECO:0000256" key="1">
    <source>
        <dbReference type="SAM" id="MobiDB-lite"/>
    </source>
</evidence>
<evidence type="ECO:0000313" key="4">
    <source>
        <dbReference type="Proteomes" id="UP000249081"/>
    </source>
</evidence>
<keyword evidence="2" id="KW-0472">Membrane</keyword>
<dbReference type="Proteomes" id="UP000249081">
    <property type="component" value="Unassembled WGS sequence"/>
</dbReference>
<feature type="region of interest" description="Disordered" evidence="1">
    <location>
        <begin position="113"/>
        <end position="142"/>
    </location>
</feature>
<comment type="caution">
    <text evidence="3">The sequence shown here is derived from an EMBL/GenBank/DDBJ whole genome shotgun (WGS) entry which is preliminary data.</text>
</comment>
<reference evidence="4" key="1">
    <citation type="submission" date="2018-04" db="EMBL/GenBank/DDBJ databases">
        <authorList>
            <person name="Cornet L."/>
        </authorList>
    </citation>
    <scope>NUCLEOTIDE SEQUENCE [LARGE SCALE GENOMIC DNA]</scope>
</reference>